<dbReference type="AlphaFoldDB" id="A0A095VR22"/>
<dbReference type="EMBL" id="AUVB01000046">
    <property type="protein sequence ID" value="KGE03830.1"/>
    <property type="molecule type" value="Genomic_DNA"/>
</dbReference>
<reference evidence="1 2" key="1">
    <citation type="journal article" date="2014" name="Genome Announc.">
        <title>Genome Sequence of Gammaproteobacterial Pseudohaliea rubra Type Strain DSM 19751, Isolated from Coastal Seawater of the Mediterranean Sea.</title>
        <authorList>
            <person name="Spring S."/>
            <person name="Fiebig A."/>
            <person name="Riedel T."/>
            <person name="Goker M."/>
            <person name="Klenk H.P."/>
        </authorList>
    </citation>
    <scope>NUCLEOTIDE SEQUENCE [LARGE SCALE GENOMIC DNA]</scope>
    <source>
        <strain evidence="1 2">DSM 19751</strain>
    </source>
</reference>
<proteinExistence type="predicted"/>
<dbReference type="STRING" id="1265313.HRUBRA_01577"/>
<comment type="caution">
    <text evidence="1">The sequence shown here is derived from an EMBL/GenBank/DDBJ whole genome shotgun (WGS) entry which is preliminary data.</text>
</comment>
<name>A0A095VR22_9GAMM</name>
<evidence type="ECO:0000313" key="1">
    <source>
        <dbReference type="EMBL" id="KGE03830.1"/>
    </source>
</evidence>
<sequence>MHRLSHNILPCVHTLLVPATQDDGFIECWQGRQTLLTCS</sequence>
<dbReference type="Proteomes" id="UP000029640">
    <property type="component" value="Unassembled WGS sequence"/>
</dbReference>
<dbReference type="HOGENOM" id="CLU_3310693_0_0_6"/>
<keyword evidence="2" id="KW-1185">Reference proteome</keyword>
<organism evidence="1 2">
    <name type="scientific">Pseudohaliea rubra DSM 19751</name>
    <dbReference type="NCBI Taxonomy" id="1265313"/>
    <lineage>
        <taxon>Bacteria</taxon>
        <taxon>Pseudomonadati</taxon>
        <taxon>Pseudomonadota</taxon>
        <taxon>Gammaproteobacteria</taxon>
        <taxon>Cellvibrionales</taxon>
        <taxon>Halieaceae</taxon>
        <taxon>Pseudohaliea</taxon>
    </lineage>
</organism>
<gene>
    <name evidence="1" type="ORF">HRUBRA_01577</name>
</gene>
<evidence type="ECO:0000313" key="2">
    <source>
        <dbReference type="Proteomes" id="UP000029640"/>
    </source>
</evidence>
<accession>A0A095VR22</accession>
<protein>
    <submittedName>
        <fullName evidence="1">Uncharacterized protein</fullName>
    </submittedName>
</protein>